<gene>
    <name evidence="12" type="ORF">H4R34_003589</name>
</gene>
<evidence type="ECO:0000313" key="13">
    <source>
        <dbReference type="Proteomes" id="UP001151582"/>
    </source>
</evidence>
<dbReference type="AlphaFoldDB" id="A0A9W8E832"/>
<dbReference type="Proteomes" id="UP001151582">
    <property type="component" value="Unassembled WGS sequence"/>
</dbReference>
<dbReference type="SMART" id="SM00177">
    <property type="entry name" value="ARF"/>
    <property type="match status" value="1"/>
</dbReference>
<dbReference type="InterPro" id="IPR024156">
    <property type="entry name" value="Small_GTPase_ARF"/>
</dbReference>
<evidence type="ECO:0000256" key="8">
    <source>
        <dbReference type="ARBA" id="ARBA00023134"/>
    </source>
</evidence>
<dbReference type="InterPro" id="IPR027417">
    <property type="entry name" value="P-loop_NTPase"/>
</dbReference>
<keyword evidence="6" id="KW-0256">Endoplasmic reticulum</keyword>
<keyword evidence="9 11" id="KW-0472">Membrane</keyword>
<comment type="subcellular location">
    <subcellularLocation>
        <location evidence="1">Endoplasmic reticulum membrane</location>
        <topology evidence="1">Single-pass membrane protein</topology>
    </subcellularLocation>
</comment>
<dbReference type="OrthoDB" id="41266at2759"/>
<protein>
    <recommendedName>
        <fullName evidence="3">Signal recognition particle receptor subunit beta</fullName>
    </recommendedName>
</protein>
<evidence type="ECO:0000256" key="9">
    <source>
        <dbReference type="ARBA" id="ARBA00023136"/>
    </source>
</evidence>
<evidence type="ECO:0000256" key="7">
    <source>
        <dbReference type="ARBA" id="ARBA00022989"/>
    </source>
</evidence>
<dbReference type="SUPFAM" id="SSF52540">
    <property type="entry name" value="P-loop containing nucleoside triphosphate hydrolases"/>
    <property type="match status" value="1"/>
</dbReference>
<evidence type="ECO:0000256" key="10">
    <source>
        <dbReference type="ARBA" id="ARBA00023170"/>
    </source>
</evidence>
<evidence type="ECO:0000256" key="3">
    <source>
        <dbReference type="ARBA" id="ARBA00020256"/>
    </source>
</evidence>
<dbReference type="InterPro" id="IPR019009">
    <property type="entry name" value="SRP_receptor_beta_su"/>
</dbReference>
<dbReference type="Pfam" id="PF09439">
    <property type="entry name" value="SRPRB"/>
    <property type="match status" value="1"/>
</dbReference>
<evidence type="ECO:0000256" key="11">
    <source>
        <dbReference type="SAM" id="Phobius"/>
    </source>
</evidence>
<dbReference type="GO" id="GO:0005525">
    <property type="term" value="F:GTP binding"/>
    <property type="evidence" value="ECO:0007669"/>
    <property type="project" value="UniProtKB-KW"/>
</dbReference>
<dbReference type="PANTHER" id="PTHR11711">
    <property type="entry name" value="ADP RIBOSYLATION FACTOR-RELATED"/>
    <property type="match status" value="1"/>
</dbReference>
<organism evidence="12 13">
    <name type="scientific">Dimargaris verticillata</name>
    <dbReference type="NCBI Taxonomy" id="2761393"/>
    <lineage>
        <taxon>Eukaryota</taxon>
        <taxon>Fungi</taxon>
        <taxon>Fungi incertae sedis</taxon>
        <taxon>Zoopagomycota</taxon>
        <taxon>Kickxellomycotina</taxon>
        <taxon>Dimargaritomycetes</taxon>
        <taxon>Dimargaritales</taxon>
        <taxon>Dimargaritaceae</taxon>
        <taxon>Dimargaris</taxon>
    </lineage>
</organism>
<keyword evidence="13" id="KW-1185">Reference proteome</keyword>
<keyword evidence="5" id="KW-0547">Nucleotide-binding</keyword>
<evidence type="ECO:0000313" key="12">
    <source>
        <dbReference type="EMBL" id="KAJ1977406.1"/>
    </source>
</evidence>
<reference evidence="12" key="1">
    <citation type="submission" date="2022-07" db="EMBL/GenBank/DDBJ databases">
        <title>Phylogenomic reconstructions and comparative analyses of Kickxellomycotina fungi.</title>
        <authorList>
            <person name="Reynolds N.K."/>
            <person name="Stajich J.E."/>
            <person name="Barry K."/>
            <person name="Grigoriev I.V."/>
            <person name="Crous P."/>
            <person name="Smith M.E."/>
        </authorList>
    </citation>
    <scope>NUCLEOTIDE SEQUENCE</scope>
    <source>
        <strain evidence="12">RSA 567</strain>
    </source>
</reference>
<feature type="transmembrane region" description="Helical" evidence="11">
    <location>
        <begin position="12"/>
        <end position="31"/>
    </location>
</feature>
<keyword evidence="7 11" id="KW-1133">Transmembrane helix</keyword>
<name>A0A9W8E832_9FUNG</name>
<evidence type="ECO:0000256" key="5">
    <source>
        <dbReference type="ARBA" id="ARBA00022741"/>
    </source>
</evidence>
<comment type="caution">
    <text evidence="12">The sequence shown here is derived from an EMBL/GenBank/DDBJ whole genome shotgun (WGS) entry which is preliminary data.</text>
</comment>
<evidence type="ECO:0000256" key="4">
    <source>
        <dbReference type="ARBA" id="ARBA00022692"/>
    </source>
</evidence>
<dbReference type="CDD" id="cd04105">
    <property type="entry name" value="SR_beta"/>
    <property type="match status" value="1"/>
</dbReference>
<keyword evidence="10" id="KW-0675">Receptor</keyword>
<dbReference type="Gene3D" id="3.40.50.300">
    <property type="entry name" value="P-loop containing nucleotide triphosphate hydrolases"/>
    <property type="match status" value="1"/>
</dbReference>
<keyword evidence="8" id="KW-0342">GTP-binding</keyword>
<evidence type="ECO:0000256" key="1">
    <source>
        <dbReference type="ARBA" id="ARBA00004389"/>
    </source>
</evidence>
<evidence type="ECO:0000256" key="2">
    <source>
        <dbReference type="ARBA" id="ARBA00005619"/>
    </source>
</evidence>
<sequence length="241" mass="26849">MDMVGELSVGYLLVASLLFVAATIAAWFAVYQTATQRHAKDTFAIVGLSGAGKTALFTQIQHGQPHCTHTSMSANHGSVQLDSQQKPWQVVDIPGHPRLRPLYQAVLEDAQGLIFMVDSTHFTRQVRDVADCLYGVLALPKIAEQRTPVAIVCNKRDLLTALPANNVQRQLESEINRLRTTRGAALESHTQEASQRPHEFLGYEDKDFHFDHLPNPVVFIEFSTKNDTPEKVLAWMADIAY</sequence>
<dbReference type="EMBL" id="JANBQB010000350">
    <property type="protein sequence ID" value="KAJ1977406.1"/>
    <property type="molecule type" value="Genomic_DNA"/>
</dbReference>
<keyword evidence="4 11" id="KW-0812">Transmembrane</keyword>
<dbReference type="GO" id="GO:0005789">
    <property type="term" value="C:endoplasmic reticulum membrane"/>
    <property type="evidence" value="ECO:0007669"/>
    <property type="project" value="UniProtKB-SubCell"/>
</dbReference>
<evidence type="ECO:0000256" key="6">
    <source>
        <dbReference type="ARBA" id="ARBA00022824"/>
    </source>
</evidence>
<accession>A0A9W8E832</accession>
<proteinExistence type="inferred from homology"/>
<comment type="similarity">
    <text evidence="2">Belongs to the SRP receptor beta subunit family.</text>
</comment>